<feature type="region of interest" description="Disordered" evidence="1">
    <location>
        <begin position="75"/>
        <end position="127"/>
    </location>
</feature>
<comment type="caution">
    <text evidence="2">The sequence shown here is derived from an EMBL/GenBank/DDBJ whole genome shotgun (WGS) entry which is preliminary data.</text>
</comment>
<dbReference type="PANTHER" id="PTHR21564">
    <property type="entry name" value="BRAKELESS PROTEIN"/>
    <property type="match status" value="1"/>
</dbReference>
<feature type="non-terminal residue" evidence="2">
    <location>
        <position position="474"/>
    </location>
</feature>
<keyword evidence="4" id="KW-1185">Reference proteome</keyword>
<evidence type="ECO:0000313" key="3">
    <source>
        <dbReference type="EMBL" id="CAF3536696.1"/>
    </source>
</evidence>
<evidence type="ECO:0000313" key="4">
    <source>
        <dbReference type="Proteomes" id="UP000663829"/>
    </source>
</evidence>
<dbReference type="PANTHER" id="PTHR21564:SF5">
    <property type="entry name" value="SCRIBBLER, ISOFORM J"/>
    <property type="match status" value="1"/>
</dbReference>
<name>A0A813PQN9_9BILA</name>
<dbReference type="Proteomes" id="UP000681722">
    <property type="component" value="Unassembled WGS sequence"/>
</dbReference>
<dbReference type="Proteomes" id="UP000663829">
    <property type="component" value="Unassembled WGS sequence"/>
</dbReference>
<feature type="region of interest" description="Disordered" evidence="1">
    <location>
        <begin position="370"/>
        <end position="389"/>
    </location>
</feature>
<feature type="compositionally biased region" description="Polar residues" evidence="1">
    <location>
        <begin position="113"/>
        <end position="125"/>
    </location>
</feature>
<dbReference type="GO" id="GO:0005634">
    <property type="term" value="C:nucleus"/>
    <property type="evidence" value="ECO:0007669"/>
    <property type="project" value="TreeGrafter"/>
</dbReference>
<sequence>MQITNMNLIDNHSPMPSHRPFNSKQQQQQQREDSSLVLKIKRHTTKNEHEIVRTSEDESTKTCLLRTDNNSTTNKAVKIEDDDSTNSTTTILSSDDRENRTTASTTANSDNNISVTPLSPSTTTAVCEKKSNRLKKVNSSKITKTTTVLRHKRLCRNDAVTTKRSTARLFDIKSPKQQSQAKLKQRCLSIDNNNNDCTTTTENCTKIEQQQQTKEKKIACSINITNSNASTNHDNSQDNSDYDDRQNQLPQSKRFKHDKFQKVDASVETASIGVVTEPDNLGPCSPGTTVVLEGIVWNETDSGVLVVNVTWRGKTYVGTLLDSTKLNWAAPRLTCESPTSDFDTRSKNGRNKRGNRCSAPLLASISNSSTITSGLSQSSTNVEQQTGDRKLRNIKSRQTKRNTITSSTAITTTTTTLNDRLLTLNNETASALSDNNTTSNDNTTPSPLNSPFRTNLTTTNFFFDKRCFSAINNN</sequence>
<dbReference type="EMBL" id="CAJNOQ010000101">
    <property type="protein sequence ID" value="CAF0756329.1"/>
    <property type="molecule type" value="Genomic_DNA"/>
</dbReference>
<feature type="region of interest" description="Disordered" evidence="1">
    <location>
        <begin position="337"/>
        <end position="359"/>
    </location>
</feature>
<feature type="compositionally biased region" description="Polar residues" evidence="1">
    <location>
        <begin position="1"/>
        <end position="10"/>
    </location>
</feature>
<dbReference type="EMBL" id="CAJOBC010000101">
    <property type="protein sequence ID" value="CAF3536696.1"/>
    <property type="molecule type" value="Genomic_DNA"/>
</dbReference>
<dbReference type="InterPro" id="IPR040010">
    <property type="entry name" value="ZN608/ZN609"/>
</dbReference>
<proteinExistence type="predicted"/>
<feature type="region of interest" description="Disordered" evidence="1">
    <location>
        <begin position="430"/>
        <end position="452"/>
    </location>
</feature>
<organism evidence="2 4">
    <name type="scientific">Didymodactylos carnosus</name>
    <dbReference type="NCBI Taxonomy" id="1234261"/>
    <lineage>
        <taxon>Eukaryota</taxon>
        <taxon>Metazoa</taxon>
        <taxon>Spiralia</taxon>
        <taxon>Gnathifera</taxon>
        <taxon>Rotifera</taxon>
        <taxon>Eurotatoria</taxon>
        <taxon>Bdelloidea</taxon>
        <taxon>Philodinida</taxon>
        <taxon>Philodinidae</taxon>
        <taxon>Didymodactylos</taxon>
    </lineage>
</organism>
<reference evidence="2" key="1">
    <citation type="submission" date="2021-02" db="EMBL/GenBank/DDBJ databases">
        <authorList>
            <person name="Nowell W R."/>
        </authorList>
    </citation>
    <scope>NUCLEOTIDE SEQUENCE</scope>
</reference>
<dbReference type="GO" id="GO:0006357">
    <property type="term" value="P:regulation of transcription by RNA polymerase II"/>
    <property type="evidence" value="ECO:0007669"/>
    <property type="project" value="TreeGrafter"/>
</dbReference>
<evidence type="ECO:0000256" key="1">
    <source>
        <dbReference type="SAM" id="MobiDB-lite"/>
    </source>
</evidence>
<feature type="non-terminal residue" evidence="2">
    <location>
        <position position="1"/>
    </location>
</feature>
<feature type="region of interest" description="Disordered" evidence="1">
    <location>
        <begin position="1"/>
        <end position="34"/>
    </location>
</feature>
<accession>A0A813PQN9</accession>
<feature type="compositionally biased region" description="Low complexity" evidence="1">
    <location>
        <begin position="370"/>
        <end position="380"/>
    </location>
</feature>
<gene>
    <name evidence="2" type="ORF">GPM918_LOCUS1130</name>
    <name evidence="3" type="ORF">SRO942_LOCUS1130</name>
</gene>
<feature type="compositionally biased region" description="Low complexity" evidence="1">
    <location>
        <begin position="101"/>
        <end position="112"/>
    </location>
</feature>
<feature type="region of interest" description="Disordered" evidence="1">
    <location>
        <begin position="226"/>
        <end position="247"/>
    </location>
</feature>
<protein>
    <submittedName>
        <fullName evidence="2">Uncharacterized protein</fullName>
    </submittedName>
</protein>
<evidence type="ECO:0000313" key="2">
    <source>
        <dbReference type="EMBL" id="CAF0756329.1"/>
    </source>
</evidence>
<dbReference type="AlphaFoldDB" id="A0A813PQN9"/>
<dbReference type="OrthoDB" id="5863628at2759"/>